<gene>
    <name evidence="3" type="ORF">C8Q71DRAFT_543095</name>
</gene>
<organism evidence="3 4">
    <name type="scientific">Rhodofomes roseus</name>
    <dbReference type="NCBI Taxonomy" id="34475"/>
    <lineage>
        <taxon>Eukaryota</taxon>
        <taxon>Fungi</taxon>
        <taxon>Dikarya</taxon>
        <taxon>Basidiomycota</taxon>
        <taxon>Agaricomycotina</taxon>
        <taxon>Agaricomycetes</taxon>
        <taxon>Polyporales</taxon>
        <taxon>Rhodofomes</taxon>
    </lineage>
</organism>
<sequence>MSSTQRVLRPRKQQPNAPAKSGERTQRKRLRRHATQLPDTPQPLKLPVELLLLILKEVDSLATLARASRVCRMFQNEAEHLLYREVTVRRVPDVRSLHRALTKVPRRASLVYIFHAIDNGRMSMVLDLLNAILLMLNNLKDLDLDLTTCFEKPELHHKVLQTLSNCAFRLESYSGYVGSDGEFVRFLKRQPGIESLGIKDAVLDFPDQSFPQDVLPRLKFLQTDYDFFLSIVRHPRMITHLDLSSWPMDDHEVDNILQVVGGQLVSFKYAKDSDPEFPVGQPSHVLRGGALPRLKFLDVGDFMENGHKSCFDLQADLEYMTDPTVALERLVWSTVWETYPHRDGAFDELNGRLAFARIWADRVLRARRSLREIYYIERDLIYNEAFETGVLFTLSADGTLLQQDRKEQEIPVWSDV</sequence>
<dbReference type="Proteomes" id="UP000814176">
    <property type="component" value="Unassembled WGS sequence"/>
</dbReference>
<dbReference type="GeneID" id="71999972"/>
<feature type="domain" description="F-box" evidence="2">
    <location>
        <begin position="45"/>
        <end position="87"/>
    </location>
</feature>
<dbReference type="RefSeq" id="XP_047780632.1">
    <property type="nucleotide sequence ID" value="XM_047919240.1"/>
</dbReference>
<evidence type="ECO:0000313" key="3">
    <source>
        <dbReference type="EMBL" id="KAH9838717.1"/>
    </source>
</evidence>
<dbReference type="InterPro" id="IPR036047">
    <property type="entry name" value="F-box-like_dom_sf"/>
</dbReference>
<name>A0ABQ8KKQ8_9APHY</name>
<dbReference type="EMBL" id="JADCUA010000007">
    <property type="protein sequence ID" value="KAH9838717.1"/>
    <property type="molecule type" value="Genomic_DNA"/>
</dbReference>
<reference evidence="3 4" key="1">
    <citation type="journal article" date="2021" name="Environ. Microbiol.">
        <title>Gene family expansions and transcriptome signatures uncover fungal adaptations to wood decay.</title>
        <authorList>
            <person name="Hage H."/>
            <person name="Miyauchi S."/>
            <person name="Viragh M."/>
            <person name="Drula E."/>
            <person name="Min B."/>
            <person name="Chaduli D."/>
            <person name="Navarro D."/>
            <person name="Favel A."/>
            <person name="Norest M."/>
            <person name="Lesage-Meessen L."/>
            <person name="Balint B."/>
            <person name="Merenyi Z."/>
            <person name="de Eugenio L."/>
            <person name="Morin E."/>
            <person name="Martinez A.T."/>
            <person name="Baldrian P."/>
            <person name="Stursova M."/>
            <person name="Martinez M.J."/>
            <person name="Novotny C."/>
            <person name="Magnuson J.K."/>
            <person name="Spatafora J.W."/>
            <person name="Maurice S."/>
            <person name="Pangilinan J."/>
            <person name="Andreopoulos W."/>
            <person name="LaButti K."/>
            <person name="Hundley H."/>
            <person name="Na H."/>
            <person name="Kuo A."/>
            <person name="Barry K."/>
            <person name="Lipzen A."/>
            <person name="Henrissat B."/>
            <person name="Riley R."/>
            <person name="Ahrendt S."/>
            <person name="Nagy L.G."/>
            <person name="Grigoriev I.V."/>
            <person name="Martin F."/>
            <person name="Rosso M.N."/>
        </authorList>
    </citation>
    <scope>NUCLEOTIDE SEQUENCE [LARGE SCALE GENOMIC DNA]</scope>
    <source>
        <strain evidence="3 4">CIRM-BRFM 1785</strain>
    </source>
</reference>
<proteinExistence type="predicted"/>
<evidence type="ECO:0000256" key="1">
    <source>
        <dbReference type="SAM" id="MobiDB-lite"/>
    </source>
</evidence>
<dbReference type="Pfam" id="PF12937">
    <property type="entry name" value="F-box-like"/>
    <property type="match status" value="1"/>
</dbReference>
<comment type="caution">
    <text evidence="3">The sequence shown here is derived from an EMBL/GenBank/DDBJ whole genome shotgun (WGS) entry which is preliminary data.</text>
</comment>
<feature type="region of interest" description="Disordered" evidence="1">
    <location>
        <begin position="1"/>
        <end position="41"/>
    </location>
</feature>
<evidence type="ECO:0000313" key="4">
    <source>
        <dbReference type="Proteomes" id="UP000814176"/>
    </source>
</evidence>
<accession>A0ABQ8KKQ8</accession>
<evidence type="ECO:0000259" key="2">
    <source>
        <dbReference type="Pfam" id="PF12937"/>
    </source>
</evidence>
<dbReference type="SUPFAM" id="SSF81383">
    <property type="entry name" value="F-box domain"/>
    <property type="match status" value="1"/>
</dbReference>
<keyword evidence="4" id="KW-1185">Reference proteome</keyword>
<dbReference type="InterPro" id="IPR001810">
    <property type="entry name" value="F-box_dom"/>
</dbReference>
<protein>
    <recommendedName>
        <fullName evidence="2">F-box domain-containing protein</fullName>
    </recommendedName>
</protein>